<dbReference type="InterPro" id="IPR036465">
    <property type="entry name" value="vWFA_dom_sf"/>
</dbReference>
<dbReference type="PANTHER" id="PTHR44791:SF1">
    <property type="entry name" value="TELOMERASE PROTEIN COMPONENT 1"/>
    <property type="match status" value="1"/>
</dbReference>
<evidence type="ECO:0000313" key="3">
    <source>
        <dbReference type="Proteomes" id="UP001241110"/>
    </source>
</evidence>
<dbReference type="SUPFAM" id="SSF53300">
    <property type="entry name" value="vWA-like"/>
    <property type="match status" value="1"/>
</dbReference>
<dbReference type="RefSeq" id="WP_313977620.1">
    <property type="nucleotide sequence ID" value="NZ_JASJOS010000004.1"/>
</dbReference>
<evidence type="ECO:0000259" key="1">
    <source>
        <dbReference type="PROSITE" id="PS50988"/>
    </source>
</evidence>
<dbReference type="PROSITE" id="PS50988">
    <property type="entry name" value="TROVE"/>
    <property type="match status" value="1"/>
</dbReference>
<proteinExistence type="predicted"/>
<name>A0AAE3QNR6_9BACT</name>
<reference evidence="2" key="1">
    <citation type="submission" date="2023-05" db="EMBL/GenBank/DDBJ databases">
        <authorList>
            <person name="Zhang X."/>
        </authorList>
    </citation>
    <scope>NUCLEOTIDE SEQUENCE</scope>
    <source>
        <strain evidence="2">YF14B1</strain>
    </source>
</reference>
<dbReference type="GO" id="GO:0000722">
    <property type="term" value="P:telomere maintenance via recombination"/>
    <property type="evidence" value="ECO:0007669"/>
    <property type="project" value="TreeGrafter"/>
</dbReference>
<dbReference type="InterPro" id="IPR052652">
    <property type="entry name" value="Telomerase_Complex_Comp"/>
</dbReference>
<dbReference type="EMBL" id="JASJOS010000004">
    <property type="protein sequence ID" value="MDJ1480718.1"/>
    <property type="molecule type" value="Genomic_DNA"/>
</dbReference>
<accession>A0AAE3QNR6</accession>
<dbReference type="InterPro" id="IPR037214">
    <property type="entry name" value="TROVE_dom_sf"/>
</dbReference>
<evidence type="ECO:0000313" key="2">
    <source>
        <dbReference type="EMBL" id="MDJ1480718.1"/>
    </source>
</evidence>
<dbReference type="GO" id="GO:0070034">
    <property type="term" value="F:telomerase RNA binding"/>
    <property type="evidence" value="ECO:0007669"/>
    <property type="project" value="TreeGrafter"/>
</dbReference>
<protein>
    <submittedName>
        <fullName evidence="2">TROVE domain-containing protein</fullName>
    </submittedName>
</protein>
<dbReference type="GO" id="GO:0003720">
    <property type="term" value="F:telomerase activity"/>
    <property type="evidence" value="ECO:0007669"/>
    <property type="project" value="TreeGrafter"/>
</dbReference>
<comment type="caution">
    <text evidence="2">The sequence shown here is derived from an EMBL/GenBank/DDBJ whole genome shotgun (WGS) entry which is preliminary data.</text>
</comment>
<dbReference type="Gene3D" id="3.40.50.410">
    <property type="entry name" value="von Willebrand factor, type A domain"/>
    <property type="match status" value="1"/>
</dbReference>
<dbReference type="Proteomes" id="UP001241110">
    <property type="component" value="Unassembled WGS sequence"/>
</dbReference>
<dbReference type="AlphaFoldDB" id="A0AAE3QNR6"/>
<gene>
    <name evidence="2" type="ORF">QNI16_09500</name>
</gene>
<dbReference type="PANTHER" id="PTHR44791">
    <property type="entry name" value="TELOMERASE PROTEIN COMPONENT 1 TEP1"/>
    <property type="match status" value="1"/>
</dbReference>
<sequence length="519" mass="58798">MKFTPTSHTAQPTVNYMGGKAYMLQAEMELYTTVVSAMLHDSYYEKADARLERIKSLIPKVDPLFVAKLAVYVREQMYLRSVPIVLLGELAKVHQGDSLVSRTVERVVQRPDEIMELLAYYQLTNERKETKKLGKLSKQIQKGLAKSFNAFDAYQFAKYNRDTAVRLRDALFLVHPMPKDDAQQVIFTQIATDTLPVPYTWETELSQLGQQSFFSEQEKQQAKALKWEELVLSGKMGYMALLRNLRNILTQGTDHALTEVLKQIASEDKVKRSKQLPFRFLSAYTEIEAVANDTNKAKIKATQEALEKAVRYSCNNIPVSKGKTLILSDNSGSMFGDMGGKSVVSAMSRRTTADIANLFAVLYWSQSENTEIGLFGDKLVFPELKRNASVFENFASINNAARTCGPSTEQGIFNMIEKMLSEKIRVDRIVIFSDCQIGARCNWFDHKRRVGSDFGKLFNEYKKLNPNVVTYSVDLKGYGNTLFEDGVMTVAGWSEKIFDMMVAMEEKESVLSVIDKIEI</sequence>
<dbReference type="InterPro" id="IPR008858">
    <property type="entry name" value="TROVE_dom"/>
</dbReference>
<dbReference type="Pfam" id="PF05731">
    <property type="entry name" value="TROVE"/>
    <property type="match status" value="2"/>
</dbReference>
<dbReference type="SUPFAM" id="SSF140864">
    <property type="entry name" value="TROVE domain-like"/>
    <property type="match status" value="1"/>
</dbReference>
<organism evidence="2 3">
    <name type="scientific">Xanthocytophaga flava</name>
    <dbReference type="NCBI Taxonomy" id="3048013"/>
    <lineage>
        <taxon>Bacteria</taxon>
        <taxon>Pseudomonadati</taxon>
        <taxon>Bacteroidota</taxon>
        <taxon>Cytophagia</taxon>
        <taxon>Cytophagales</taxon>
        <taxon>Rhodocytophagaceae</taxon>
        <taxon>Xanthocytophaga</taxon>
    </lineage>
</organism>
<feature type="domain" description="TROVE" evidence="1">
    <location>
        <begin position="13"/>
        <end position="322"/>
    </location>
</feature>